<feature type="domain" description="GIY-YIG" evidence="1">
    <location>
        <begin position="26"/>
        <end position="68"/>
    </location>
</feature>
<sequence>NIGYKCFNRLTKFIKAHKDKTPSHHNNNIIYQIQCKDCDATYVGQTKRQLKTRIKEHKNNFYQPNAKL</sequence>
<feature type="non-terminal residue" evidence="2">
    <location>
        <position position="1"/>
    </location>
</feature>
<reference evidence="2 3" key="1">
    <citation type="journal article" date="2010" name="Science">
        <title>Genomic comparison of the ants Camponotus floridanus and Harpegnathos saltator.</title>
        <authorList>
            <person name="Bonasio R."/>
            <person name="Zhang G."/>
            <person name="Ye C."/>
            <person name="Mutti N.S."/>
            <person name="Fang X."/>
            <person name="Qin N."/>
            <person name="Donahue G."/>
            <person name="Yang P."/>
            <person name="Li Q."/>
            <person name="Li C."/>
            <person name="Zhang P."/>
            <person name="Huang Z."/>
            <person name="Berger S.L."/>
            <person name="Reinberg D."/>
            <person name="Wang J."/>
            <person name="Liebig J."/>
        </authorList>
    </citation>
    <scope>NUCLEOTIDE SEQUENCE [LARGE SCALE GENOMIC DNA]</scope>
    <source>
        <strain evidence="3">C129</strain>
    </source>
</reference>
<dbReference type="Gene3D" id="3.40.1440.10">
    <property type="entry name" value="GIY-YIG endonuclease"/>
    <property type="match status" value="1"/>
</dbReference>
<dbReference type="OMA" id="MNIGYKC"/>
<protein>
    <recommendedName>
        <fullName evidence="1">GIY-YIG domain-containing protein</fullName>
    </recommendedName>
</protein>
<dbReference type="InParanoid" id="E2AEH9"/>
<accession>E2AEH9</accession>
<dbReference type="Proteomes" id="UP000000311">
    <property type="component" value="Unassembled WGS sequence"/>
</dbReference>
<dbReference type="SUPFAM" id="SSF82771">
    <property type="entry name" value="GIY-YIG endonuclease"/>
    <property type="match status" value="1"/>
</dbReference>
<proteinExistence type="predicted"/>
<dbReference type="InterPro" id="IPR000305">
    <property type="entry name" value="GIY-YIG_endonuc"/>
</dbReference>
<dbReference type="PROSITE" id="PS50164">
    <property type="entry name" value="GIY_YIG"/>
    <property type="match status" value="1"/>
</dbReference>
<dbReference type="Pfam" id="PF01541">
    <property type="entry name" value="GIY-YIG"/>
    <property type="match status" value="1"/>
</dbReference>
<dbReference type="EMBL" id="GL438858">
    <property type="protein sequence ID" value="EFN68160.1"/>
    <property type="molecule type" value="Genomic_DNA"/>
</dbReference>
<organism evidence="3">
    <name type="scientific">Camponotus floridanus</name>
    <name type="common">Florida carpenter ant</name>
    <dbReference type="NCBI Taxonomy" id="104421"/>
    <lineage>
        <taxon>Eukaryota</taxon>
        <taxon>Metazoa</taxon>
        <taxon>Ecdysozoa</taxon>
        <taxon>Arthropoda</taxon>
        <taxon>Hexapoda</taxon>
        <taxon>Insecta</taxon>
        <taxon>Pterygota</taxon>
        <taxon>Neoptera</taxon>
        <taxon>Endopterygota</taxon>
        <taxon>Hymenoptera</taxon>
        <taxon>Apocrita</taxon>
        <taxon>Aculeata</taxon>
        <taxon>Formicoidea</taxon>
        <taxon>Formicidae</taxon>
        <taxon>Formicinae</taxon>
        <taxon>Camponotus</taxon>
    </lineage>
</organism>
<feature type="non-terminal residue" evidence="2">
    <location>
        <position position="68"/>
    </location>
</feature>
<keyword evidence="3" id="KW-1185">Reference proteome</keyword>
<evidence type="ECO:0000313" key="3">
    <source>
        <dbReference type="Proteomes" id="UP000000311"/>
    </source>
</evidence>
<evidence type="ECO:0000313" key="2">
    <source>
        <dbReference type="EMBL" id="EFN68160.1"/>
    </source>
</evidence>
<evidence type="ECO:0000259" key="1">
    <source>
        <dbReference type="PROSITE" id="PS50164"/>
    </source>
</evidence>
<dbReference type="InterPro" id="IPR035901">
    <property type="entry name" value="GIY-YIG_endonuc_sf"/>
</dbReference>
<gene>
    <name evidence="2" type="ORF">EAG_12640</name>
</gene>
<dbReference type="AlphaFoldDB" id="E2AEH9"/>
<name>E2AEH9_CAMFO</name>